<reference evidence="2" key="1">
    <citation type="journal article" date="2010" name="PLoS Negl. Trop. Dis.">
        <title>The genome sequence of Trypanosoma brucei gambiense, causative agent of chronic human african trypanosomiasis.</title>
        <authorList>
            <person name="Jackson A.P."/>
            <person name="Sanders M."/>
            <person name="Berry A."/>
            <person name="McQuillan J."/>
            <person name="Aslett M.A."/>
            <person name="Quail M.A."/>
            <person name="Chukualim B."/>
            <person name="Capewell P."/>
            <person name="MacLeod A."/>
            <person name="Melville S.E."/>
            <person name="Gibson W."/>
            <person name="Barry J.D."/>
            <person name="Berriman M."/>
            <person name="Hertz-Fowler C."/>
        </authorList>
    </citation>
    <scope>NUCLEOTIDE SEQUENCE [LARGE SCALE GENOMIC DNA]</scope>
    <source>
        <strain evidence="2">MHOM/CI/86/DAL972</strain>
    </source>
</reference>
<evidence type="ECO:0000313" key="2">
    <source>
        <dbReference type="Proteomes" id="UP000002316"/>
    </source>
</evidence>
<proteinExistence type="predicted"/>
<sequence length="107" mass="11364">MSRGVVCAGSVHNNQAHAGKVRSGFLTGLGHMSILGIPSGVGAAVCVRVRYEAGPWLFSTFINDKSTMEMLHGPTGSIVDGGLSSRTGSDILKKARPIHHLLRRNKQ</sequence>
<name>D0A207_TRYB9</name>
<dbReference type="AlphaFoldDB" id="D0A207"/>
<dbReference type="RefSeq" id="XP_011777565.1">
    <property type="nucleotide sequence ID" value="XM_011779263.1"/>
</dbReference>
<accession>D0A207</accession>
<protein>
    <submittedName>
        <fullName evidence="1">Uncharacterized protein</fullName>
    </submittedName>
</protein>
<gene>
    <name evidence="1" type="ORF">TbgDal_X3850</name>
</gene>
<dbReference type="EMBL" id="FN554973">
    <property type="protein sequence ID" value="CBH15300.1"/>
    <property type="molecule type" value="Genomic_DNA"/>
</dbReference>
<dbReference type="Proteomes" id="UP000002316">
    <property type="component" value="Chromosome 10"/>
</dbReference>
<dbReference type="GeneID" id="23865455"/>
<dbReference type="KEGG" id="tbg:TbgDal_X3850"/>
<organism evidence="1 2">
    <name type="scientific">Trypanosoma brucei gambiense (strain MHOM/CI/86/DAL972)</name>
    <dbReference type="NCBI Taxonomy" id="679716"/>
    <lineage>
        <taxon>Eukaryota</taxon>
        <taxon>Discoba</taxon>
        <taxon>Euglenozoa</taxon>
        <taxon>Kinetoplastea</taxon>
        <taxon>Metakinetoplastina</taxon>
        <taxon>Trypanosomatida</taxon>
        <taxon>Trypanosomatidae</taxon>
        <taxon>Trypanosoma</taxon>
    </lineage>
</organism>
<evidence type="ECO:0000313" key="1">
    <source>
        <dbReference type="EMBL" id="CBH15300.1"/>
    </source>
</evidence>